<proteinExistence type="predicted"/>
<gene>
    <name evidence="1" type="ORF">CDAR_419941</name>
</gene>
<keyword evidence="2" id="KW-1185">Reference proteome</keyword>
<organism evidence="1 2">
    <name type="scientific">Caerostris darwini</name>
    <dbReference type="NCBI Taxonomy" id="1538125"/>
    <lineage>
        <taxon>Eukaryota</taxon>
        <taxon>Metazoa</taxon>
        <taxon>Ecdysozoa</taxon>
        <taxon>Arthropoda</taxon>
        <taxon>Chelicerata</taxon>
        <taxon>Arachnida</taxon>
        <taxon>Araneae</taxon>
        <taxon>Araneomorphae</taxon>
        <taxon>Entelegynae</taxon>
        <taxon>Araneoidea</taxon>
        <taxon>Araneidae</taxon>
        <taxon>Caerostris</taxon>
    </lineage>
</organism>
<accession>A0AAV4SNK4</accession>
<evidence type="ECO:0000313" key="2">
    <source>
        <dbReference type="Proteomes" id="UP001054837"/>
    </source>
</evidence>
<dbReference type="AlphaFoldDB" id="A0AAV4SNK4"/>
<sequence length="107" mass="11990">MWVLVSVGPLVTIGSSTRNPKKKELNLQDDLNQDKKIRTTSYGKSHPWYNRQIPGGAPTIKAHRVVQTTYSKLASGRILRLSFDKTKKQLSESVPTVTQSRPLPNTC</sequence>
<comment type="caution">
    <text evidence="1">The sequence shown here is derived from an EMBL/GenBank/DDBJ whole genome shotgun (WGS) entry which is preliminary data.</text>
</comment>
<dbReference type="EMBL" id="BPLQ01008009">
    <property type="protein sequence ID" value="GIY34055.1"/>
    <property type="molecule type" value="Genomic_DNA"/>
</dbReference>
<evidence type="ECO:0000313" key="1">
    <source>
        <dbReference type="EMBL" id="GIY34055.1"/>
    </source>
</evidence>
<protein>
    <submittedName>
        <fullName evidence="1">Uncharacterized protein</fullName>
    </submittedName>
</protein>
<dbReference type="Proteomes" id="UP001054837">
    <property type="component" value="Unassembled WGS sequence"/>
</dbReference>
<name>A0AAV4SNK4_9ARAC</name>
<reference evidence="1 2" key="1">
    <citation type="submission" date="2021-06" db="EMBL/GenBank/DDBJ databases">
        <title>Caerostris darwini draft genome.</title>
        <authorList>
            <person name="Kono N."/>
            <person name="Arakawa K."/>
        </authorList>
    </citation>
    <scope>NUCLEOTIDE SEQUENCE [LARGE SCALE GENOMIC DNA]</scope>
</reference>